<dbReference type="Gene3D" id="3.40.50.2000">
    <property type="entry name" value="Glycogen Phosphorylase B"/>
    <property type="match status" value="1"/>
</dbReference>
<gene>
    <name evidence="8" type="ORF">KFL_002640110</name>
</gene>
<dbReference type="InterPro" id="IPR003835">
    <property type="entry name" value="Glyco_trans_19"/>
</dbReference>
<dbReference type="PANTHER" id="PTHR30372">
    <property type="entry name" value="LIPID-A-DISACCHARIDE SYNTHASE"/>
    <property type="match status" value="1"/>
</dbReference>
<organism evidence="8 9">
    <name type="scientific">Klebsormidium nitens</name>
    <name type="common">Green alga</name>
    <name type="synonym">Ulothrix nitens</name>
    <dbReference type="NCBI Taxonomy" id="105231"/>
    <lineage>
        <taxon>Eukaryota</taxon>
        <taxon>Viridiplantae</taxon>
        <taxon>Streptophyta</taxon>
        <taxon>Klebsormidiophyceae</taxon>
        <taxon>Klebsormidiales</taxon>
        <taxon>Klebsormidiaceae</taxon>
        <taxon>Klebsormidium</taxon>
    </lineage>
</organism>
<keyword evidence="9" id="KW-1185">Reference proteome</keyword>
<reference evidence="8 9" key="1">
    <citation type="journal article" date="2014" name="Nat. Commun.">
        <title>Klebsormidium flaccidum genome reveals primary factors for plant terrestrial adaptation.</title>
        <authorList>
            <person name="Hori K."/>
            <person name="Maruyama F."/>
            <person name="Fujisawa T."/>
            <person name="Togashi T."/>
            <person name="Yamamoto N."/>
            <person name="Seo M."/>
            <person name="Sato S."/>
            <person name="Yamada T."/>
            <person name="Mori H."/>
            <person name="Tajima N."/>
            <person name="Moriyama T."/>
            <person name="Ikeuchi M."/>
            <person name="Watanabe M."/>
            <person name="Wada H."/>
            <person name="Kobayashi K."/>
            <person name="Saito M."/>
            <person name="Masuda T."/>
            <person name="Sasaki-Sekimoto Y."/>
            <person name="Mashiguchi K."/>
            <person name="Awai K."/>
            <person name="Shimojima M."/>
            <person name="Masuda S."/>
            <person name="Iwai M."/>
            <person name="Nobusawa T."/>
            <person name="Narise T."/>
            <person name="Kondo S."/>
            <person name="Saito H."/>
            <person name="Sato R."/>
            <person name="Murakawa M."/>
            <person name="Ihara Y."/>
            <person name="Oshima-Yamada Y."/>
            <person name="Ohtaka K."/>
            <person name="Satoh M."/>
            <person name="Sonobe K."/>
            <person name="Ishii M."/>
            <person name="Ohtani R."/>
            <person name="Kanamori-Sato M."/>
            <person name="Honoki R."/>
            <person name="Miyazaki D."/>
            <person name="Mochizuki H."/>
            <person name="Umetsu J."/>
            <person name="Higashi K."/>
            <person name="Shibata D."/>
            <person name="Kamiya Y."/>
            <person name="Sato N."/>
            <person name="Nakamura Y."/>
            <person name="Tabata S."/>
            <person name="Ida S."/>
            <person name="Kurokawa K."/>
            <person name="Ohta H."/>
        </authorList>
    </citation>
    <scope>NUCLEOTIDE SEQUENCE [LARGE SCALE GENOMIC DNA]</scope>
    <source>
        <strain evidence="8 9">NIES-2285</strain>
    </source>
</reference>
<dbReference type="NCBIfam" id="TIGR00215">
    <property type="entry name" value="lpxB"/>
    <property type="match status" value="1"/>
</dbReference>
<dbReference type="GO" id="GO:0008915">
    <property type="term" value="F:lipid-A-disaccharide synthase activity"/>
    <property type="evidence" value="ECO:0007669"/>
    <property type="project" value="UniProtKB-EC"/>
</dbReference>
<protein>
    <recommendedName>
        <fullName evidence="1">lipid-A-disaccharide synthase</fullName>
        <ecNumber evidence="1">2.4.1.182</ecNumber>
    </recommendedName>
</protein>
<evidence type="ECO:0000256" key="6">
    <source>
        <dbReference type="ARBA" id="ARBA00023098"/>
    </source>
</evidence>
<comment type="catalytic activity">
    <reaction evidence="7">
        <text>a lipid X + a UDP-2-N,3-O-bis[(3R)-3-hydroxyacyl]-alpha-D-glucosamine = a lipid A disaccharide + UDP + H(+)</text>
        <dbReference type="Rhea" id="RHEA:67828"/>
        <dbReference type="ChEBI" id="CHEBI:15378"/>
        <dbReference type="ChEBI" id="CHEBI:58223"/>
        <dbReference type="ChEBI" id="CHEBI:137748"/>
        <dbReference type="ChEBI" id="CHEBI:176338"/>
        <dbReference type="ChEBI" id="CHEBI:176343"/>
        <dbReference type="EC" id="2.4.1.182"/>
    </reaction>
</comment>
<evidence type="ECO:0000256" key="5">
    <source>
        <dbReference type="ARBA" id="ARBA00022679"/>
    </source>
</evidence>
<keyword evidence="3" id="KW-0441">Lipid A biosynthesis</keyword>
<keyword evidence="5" id="KW-0808">Transferase</keyword>
<dbReference type="Proteomes" id="UP000054558">
    <property type="component" value="Unassembled WGS sequence"/>
</dbReference>
<dbReference type="EMBL" id="DF237213">
    <property type="protein sequence ID" value="GAQ85990.1"/>
    <property type="molecule type" value="Genomic_DNA"/>
</dbReference>
<name>A0A0U9HKZ5_KLENI</name>
<dbReference type="OMA" id="FSVMGFR"/>
<evidence type="ECO:0000256" key="3">
    <source>
        <dbReference type="ARBA" id="ARBA00022556"/>
    </source>
</evidence>
<evidence type="ECO:0000256" key="1">
    <source>
        <dbReference type="ARBA" id="ARBA00012687"/>
    </source>
</evidence>
<evidence type="ECO:0000313" key="9">
    <source>
        <dbReference type="Proteomes" id="UP000054558"/>
    </source>
</evidence>
<dbReference type="EC" id="2.4.1.182" evidence="1"/>
<dbReference type="AlphaFoldDB" id="A0A0U9HKZ5"/>
<dbReference type="STRING" id="105231.A0A0U9HKZ5"/>
<sequence>MHATGLVHEVRKQAQAAGHEVTVCALGGGGIEEAGVTLVGDNRGLSSIGLLEALPLVLPTLRLQAQVRAFLRDQPPDLVILIDYPGVNIPFGRYLKRQYGCPVVYYVPPNEWLWNEARTPALCAISDAILCTYPREAGYFQGAGGSVQMVGHPLLDAVASKPDRPAARAALGVSAGTLVVALLPASRPQEVRHVWPVLARAAQAVQEEWASSGDCPLRFFIPVVSSDLENAIRESLQSYSIEATIWKGDSHTVLAAADLALTKSGTVNLELALFQVPQVVVYRIDAVTAWLARTLFHFSVPHISLVNLILEEPLVPEFIQDAARPEDVAAAALGLLRNQRGARDTVLDGYRRLSALLGGPGAAGRAAATILTMMTERKIRTSITII</sequence>
<dbReference type="GO" id="GO:0005543">
    <property type="term" value="F:phospholipid binding"/>
    <property type="evidence" value="ECO:0000318"/>
    <property type="project" value="GO_Central"/>
</dbReference>
<keyword evidence="4" id="KW-0328">Glycosyltransferase</keyword>
<dbReference type="SUPFAM" id="SSF53756">
    <property type="entry name" value="UDP-Glycosyltransferase/glycogen phosphorylase"/>
    <property type="match status" value="1"/>
</dbReference>
<evidence type="ECO:0000313" key="8">
    <source>
        <dbReference type="EMBL" id="GAQ85990.1"/>
    </source>
</evidence>
<keyword evidence="2" id="KW-0444">Lipid biosynthesis</keyword>
<accession>A0A0U9HKZ5</accession>
<keyword evidence="6" id="KW-0443">Lipid metabolism</keyword>
<evidence type="ECO:0000256" key="4">
    <source>
        <dbReference type="ARBA" id="ARBA00022676"/>
    </source>
</evidence>
<dbReference type="PANTHER" id="PTHR30372:SF4">
    <property type="entry name" value="LIPID-A-DISACCHARIDE SYNTHASE, MITOCHONDRIAL-RELATED"/>
    <property type="match status" value="1"/>
</dbReference>
<dbReference type="GO" id="GO:0009245">
    <property type="term" value="P:lipid A biosynthetic process"/>
    <property type="evidence" value="ECO:0000318"/>
    <property type="project" value="GO_Central"/>
</dbReference>
<dbReference type="GO" id="GO:0016020">
    <property type="term" value="C:membrane"/>
    <property type="evidence" value="ECO:0007669"/>
    <property type="project" value="GOC"/>
</dbReference>
<evidence type="ECO:0000256" key="2">
    <source>
        <dbReference type="ARBA" id="ARBA00022516"/>
    </source>
</evidence>
<dbReference type="Pfam" id="PF02684">
    <property type="entry name" value="LpxB"/>
    <property type="match status" value="1"/>
</dbReference>
<proteinExistence type="predicted"/>
<evidence type="ECO:0000256" key="7">
    <source>
        <dbReference type="ARBA" id="ARBA00048975"/>
    </source>
</evidence>
<dbReference type="OrthoDB" id="2419at2759"/>